<evidence type="ECO:0000256" key="1">
    <source>
        <dbReference type="ARBA" id="ARBA00001946"/>
    </source>
</evidence>
<dbReference type="GO" id="GO:0004674">
    <property type="term" value="F:protein serine/threonine kinase activity"/>
    <property type="evidence" value="ECO:0007669"/>
    <property type="project" value="UniProtKB-KW"/>
</dbReference>
<dbReference type="SUPFAM" id="SSF56112">
    <property type="entry name" value="Protein kinase-like (PK-like)"/>
    <property type="match status" value="1"/>
</dbReference>
<evidence type="ECO:0000256" key="2">
    <source>
        <dbReference type="ARBA" id="ARBA00012513"/>
    </source>
</evidence>
<dbReference type="SMART" id="SM00054">
    <property type="entry name" value="EFh"/>
    <property type="match status" value="3"/>
</dbReference>
<dbReference type="FunFam" id="1.10.238.10:FF:000003">
    <property type="entry name" value="Calmodulin A"/>
    <property type="match status" value="1"/>
</dbReference>
<keyword evidence="6" id="KW-0677">Repeat</keyword>
<dbReference type="InterPro" id="IPR011992">
    <property type="entry name" value="EF-hand-dom_pair"/>
</dbReference>
<comment type="similarity">
    <text evidence="11">Belongs to the protein kinase superfamily. Ser/Thr protein kinase family. CDPK subfamily.</text>
</comment>
<dbReference type="PROSITE" id="PS00107">
    <property type="entry name" value="PROTEIN_KINASE_ATP"/>
    <property type="match status" value="1"/>
</dbReference>
<dbReference type="PROSITE" id="PS50011">
    <property type="entry name" value="PROTEIN_KINASE_DOM"/>
    <property type="match status" value="1"/>
</dbReference>
<dbReference type="FunFam" id="3.30.200.20:FF:000315">
    <property type="entry name" value="Calcium-dependent protein kinase 3"/>
    <property type="match status" value="1"/>
</dbReference>
<dbReference type="Proteomes" id="UP001153069">
    <property type="component" value="Unassembled WGS sequence"/>
</dbReference>
<evidence type="ECO:0000256" key="3">
    <source>
        <dbReference type="ARBA" id="ARBA00022527"/>
    </source>
</evidence>
<dbReference type="GO" id="GO:0005509">
    <property type="term" value="F:calcium ion binding"/>
    <property type="evidence" value="ECO:0007669"/>
    <property type="project" value="InterPro"/>
</dbReference>
<keyword evidence="9" id="KW-0106">Calcium</keyword>
<dbReference type="Gene3D" id="1.10.238.10">
    <property type="entry name" value="EF-hand"/>
    <property type="match status" value="2"/>
</dbReference>
<evidence type="ECO:0000313" key="18">
    <source>
        <dbReference type="Proteomes" id="UP001153069"/>
    </source>
</evidence>
<evidence type="ECO:0000259" key="16">
    <source>
        <dbReference type="PROSITE" id="PS50222"/>
    </source>
</evidence>
<evidence type="ECO:0000256" key="7">
    <source>
        <dbReference type="ARBA" id="ARBA00022741"/>
    </source>
</evidence>
<evidence type="ECO:0000256" key="12">
    <source>
        <dbReference type="ARBA" id="ARBA00047899"/>
    </source>
</evidence>
<dbReference type="CDD" id="cd05117">
    <property type="entry name" value="STKc_CAMK"/>
    <property type="match status" value="1"/>
</dbReference>
<keyword evidence="5" id="KW-0479">Metal-binding</keyword>
<dbReference type="Gene3D" id="1.10.510.10">
    <property type="entry name" value="Transferase(Phosphotransferase) domain 1"/>
    <property type="match status" value="1"/>
</dbReference>
<dbReference type="InterPro" id="IPR002048">
    <property type="entry name" value="EF_hand_dom"/>
</dbReference>
<reference evidence="17" key="1">
    <citation type="submission" date="2020-06" db="EMBL/GenBank/DDBJ databases">
        <authorList>
            <consortium name="Plant Systems Biology data submission"/>
        </authorList>
    </citation>
    <scope>NUCLEOTIDE SEQUENCE</scope>
    <source>
        <strain evidence="17">D6</strain>
    </source>
</reference>
<evidence type="ECO:0000256" key="13">
    <source>
        <dbReference type="ARBA" id="ARBA00048679"/>
    </source>
</evidence>
<dbReference type="PROSITE" id="PS00108">
    <property type="entry name" value="PROTEIN_KINASE_ST"/>
    <property type="match status" value="1"/>
</dbReference>
<evidence type="ECO:0000256" key="8">
    <source>
        <dbReference type="ARBA" id="ARBA00022777"/>
    </source>
</evidence>
<evidence type="ECO:0000259" key="15">
    <source>
        <dbReference type="PROSITE" id="PS50011"/>
    </source>
</evidence>
<evidence type="ECO:0000256" key="5">
    <source>
        <dbReference type="ARBA" id="ARBA00022723"/>
    </source>
</evidence>
<dbReference type="InterPro" id="IPR017441">
    <property type="entry name" value="Protein_kinase_ATP_BS"/>
</dbReference>
<dbReference type="PROSITE" id="PS00018">
    <property type="entry name" value="EF_HAND_1"/>
    <property type="match status" value="3"/>
</dbReference>
<dbReference type="SUPFAM" id="SSF47473">
    <property type="entry name" value="EF-hand"/>
    <property type="match status" value="1"/>
</dbReference>
<feature type="domain" description="EF-hand" evidence="16">
    <location>
        <begin position="433"/>
        <end position="468"/>
    </location>
</feature>
<organism evidence="17 18">
    <name type="scientific">Seminavis robusta</name>
    <dbReference type="NCBI Taxonomy" id="568900"/>
    <lineage>
        <taxon>Eukaryota</taxon>
        <taxon>Sar</taxon>
        <taxon>Stramenopiles</taxon>
        <taxon>Ochrophyta</taxon>
        <taxon>Bacillariophyta</taxon>
        <taxon>Bacillariophyceae</taxon>
        <taxon>Bacillariophycidae</taxon>
        <taxon>Naviculales</taxon>
        <taxon>Naviculaceae</taxon>
        <taxon>Seminavis</taxon>
    </lineage>
</organism>
<feature type="domain" description="Protein kinase" evidence="15">
    <location>
        <begin position="51"/>
        <end position="311"/>
    </location>
</feature>
<dbReference type="Gene3D" id="3.30.200.20">
    <property type="entry name" value="Phosphorylase Kinase, domain 1"/>
    <property type="match status" value="1"/>
</dbReference>
<comment type="catalytic activity">
    <reaction evidence="13">
        <text>L-seryl-[protein] + ATP = O-phospho-L-seryl-[protein] + ADP + H(+)</text>
        <dbReference type="Rhea" id="RHEA:17989"/>
        <dbReference type="Rhea" id="RHEA-COMP:9863"/>
        <dbReference type="Rhea" id="RHEA-COMP:11604"/>
        <dbReference type="ChEBI" id="CHEBI:15378"/>
        <dbReference type="ChEBI" id="CHEBI:29999"/>
        <dbReference type="ChEBI" id="CHEBI:30616"/>
        <dbReference type="ChEBI" id="CHEBI:83421"/>
        <dbReference type="ChEBI" id="CHEBI:456216"/>
        <dbReference type="EC" id="2.7.11.1"/>
    </reaction>
</comment>
<keyword evidence="18" id="KW-1185">Reference proteome</keyword>
<dbReference type="PANTHER" id="PTHR24349">
    <property type="entry name" value="SERINE/THREONINE-PROTEIN KINASE"/>
    <property type="match status" value="1"/>
</dbReference>
<dbReference type="EC" id="2.7.11.1" evidence="2"/>
<keyword evidence="8 17" id="KW-0418">Kinase</keyword>
<dbReference type="Pfam" id="PF00069">
    <property type="entry name" value="Pkinase"/>
    <property type="match status" value="1"/>
</dbReference>
<dbReference type="SMART" id="SM00220">
    <property type="entry name" value="S_TKc"/>
    <property type="match status" value="1"/>
</dbReference>
<dbReference type="EMBL" id="CAICTM010001207">
    <property type="protein sequence ID" value="CAB9521574.1"/>
    <property type="molecule type" value="Genomic_DNA"/>
</dbReference>
<dbReference type="InterPro" id="IPR050205">
    <property type="entry name" value="CDPK_Ser/Thr_kinases"/>
</dbReference>
<keyword evidence="10 14" id="KW-0067">ATP-binding</keyword>
<feature type="domain" description="EF-hand" evidence="16">
    <location>
        <begin position="360"/>
        <end position="395"/>
    </location>
</feature>
<name>A0A9N8EK65_9STRA</name>
<dbReference type="InterPro" id="IPR000719">
    <property type="entry name" value="Prot_kinase_dom"/>
</dbReference>
<dbReference type="CDD" id="cd00051">
    <property type="entry name" value="EFh"/>
    <property type="match status" value="1"/>
</dbReference>
<evidence type="ECO:0000256" key="6">
    <source>
        <dbReference type="ARBA" id="ARBA00022737"/>
    </source>
</evidence>
<evidence type="ECO:0000313" key="17">
    <source>
        <dbReference type="EMBL" id="CAB9521574.1"/>
    </source>
</evidence>
<feature type="domain" description="EF-hand" evidence="16">
    <location>
        <begin position="470"/>
        <end position="505"/>
    </location>
</feature>
<dbReference type="PROSITE" id="PS50222">
    <property type="entry name" value="EF_HAND_2"/>
    <property type="match status" value="3"/>
</dbReference>
<comment type="caution">
    <text evidence="17">The sequence shown here is derived from an EMBL/GenBank/DDBJ whole genome shotgun (WGS) entry which is preliminary data.</text>
</comment>
<evidence type="ECO:0000256" key="10">
    <source>
        <dbReference type="ARBA" id="ARBA00022840"/>
    </source>
</evidence>
<dbReference type="GO" id="GO:0005524">
    <property type="term" value="F:ATP binding"/>
    <property type="evidence" value="ECO:0007669"/>
    <property type="project" value="UniProtKB-UniRule"/>
</dbReference>
<dbReference type="InterPro" id="IPR011009">
    <property type="entry name" value="Kinase-like_dom_sf"/>
</dbReference>
<gene>
    <name evidence="17" type="ORF">SEMRO_1209_G252650.1</name>
</gene>
<evidence type="ECO:0000256" key="4">
    <source>
        <dbReference type="ARBA" id="ARBA00022679"/>
    </source>
</evidence>
<comment type="catalytic activity">
    <reaction evidence="12">
        <text>L-threonyl-[protein] + ATP = O-phospho-L-threonyl-[protein] + ADP + H(+)</text>
        <dbReference type="Rhea" id="RHEA:46608"/>
        <dbReference type="Rhea" id="RHEA-COMP:11060"/>
        <dbReference type="Rhea" id="RHEA-COMP:11605"/>
        <dbReference type="ChEBI" id="CHEBI:15378"/>
        <dbReference type="ChEBI" id="CHEBI:30013"/>
        <dbReference type="ChEBI" id="CHEBI:30616"/>
        <dbReference type="ChEBI" id="CHEBI:61977"/>
        <dbReference type="ChEBI" id="CHEBI:456216"/>
        <dbReference type="EC" id="2.7.11.1"/>
    </reaction>
</comment>
<evidence type="ECO:0000256" key="14">
    <source>
        <dbReference type="PROSITE-ProRule" id="PRU10141"/>
    </source>
</evidence>
<evidence type="ECO:0000256" key="9">
    <source>
        <dbReference type="ARBA" id="ARBA00022837"/>
    </source>
</evidence>
<dbReference type="Pfam" id="PF13499">
    <property type="entry name" value="EF-hand_7"/>
    <property type="match status" value="2"/>
</dbReference>
<dbReference type="InterPro" id="IPR008271">
    <property type="entry name" value="Ser/Thr_kinase_AS"/>
</dbReference>
<dbReference type="OrthoDB" id="40902at2759"/>
<feature type="binding site" evidence="14">
    <location>
        <position position="80"/>
    </location>
    <ligand>
        <name>ATP</name>
        <dbReference type="ChEBI" id="CHEBI:30616"/>
    </ligand>
</feature>
<sequence length="578" mass="65007">MNVNTHHNESVRRMLSCGSATAGKMKNKRASIKFSANSFITQCNGCFFDYYDVVELLGEGAYGEVFTCRHKESGELRAVKILDVSDSRQASLVLNEFNVLRGIDHPNLLKIYHLYEDVEEETCYIVSSLYEGGELFDEIEEWGNLSEQSTAVIMNQLLSCVNYCHSNGIVHRDLKPENILMADENMHLEDIKVIDFGLAATFDDYENDRFTDKVGSAYYIAPEILNGSYGPKCDVWSAGVIAFVLLSGDAPFYGETEAEVLKMVVKGKYSFEENEIWEEISIEAQEFVAWLLTFDEAKRPTAKEALSHPWLKKTRRISSLQQRKSKTSMKSLSNLELFSAESKLKQAVYAFISGQLIMANEKEEIDELFRALDTNCDGKLTNDELKQGYKDLLGRDLSEQELEDISGRVNFSGGGAITYSEFVVASMMSSRILDDGRLRAAFSEFDRDGSGVLTADDLCEALDLAKEDEATKDLLDKIMDQIDTDKDGSISYEEFKRAMLSPSCNSEMSTEKRRPGKKQFTSRRSWCVKVVEEPVGSHPEKSFELRKSQSLALDGLFRRLVSSLSNAGSRRLENTPAA</sequence>
<keyword evidence="3" id="KW-0723">Serine/threonine-protein kinase</keyword>
<keyword evidence="4" id="KW-0808">Transferase</keyword>
<proteinExistence type="inferred from homology"/>
<evidence type="ECO:0000256" key="11">
    <source>
        <dbReference type="ARBA" id="ARBA00024334"/>
    </source>
</evidence>
<keyword evidence="7 14" id="KW-0547">Nucleotide-binding</keyword>
<dbReference type="FunFam" id="1.10.510.10:FF:000571">
    <property type="entry name" value="Maternal embryonic leucine zipper kinase"/>
    <property type="match status" value="1"/>
</dbReference>
<accession>A0A9N8EK65</accession>
<comment type="cofactor">
    <cofactor evidence="1">
        <name>Mg(2+)</name>
        <dbReference type="ChEBI" id="CHEBI:18420"/>
    </cofactor>
</comment>
<dbReference type="InterPro" id="IPR018247">
    <property type="entry name" value="EF_Hand_1_Ca_BS"/>
</dbReference>
<dbReference type="AlphaFoldDB" id="A0A9N8EK65"/>
<protein>
    <recommendedName>
        <fullName evidence="2">non-specific serine/threonine protein kinase</fullName>
        <ecNumber evidence="2">2.7.11.1</ecNumber>
    </recommendedName>
</protein>